<dbReference type="PRINTS" id="PR00046">
    <property type="entry name" value="SIGMA70FCT"/>
</dbReference>
<name>A0A842HDU8_9BACT</name>
<dbReference type="GO" id="GO:0006352">
    <property type="term" value="P:DNA-templated transcription initiation"/>
    <property type="evidence" value="ECO:0007669"/>
    <property type="project" value="InterPro"/>
</dbReference>
<sequence>MPSRKATPRKSASQTAVEETAKPSANSSHKQPAQSEQVSVPRDADQPLNINRPDVSVPEPETLADLPHSEKSAIKLYLAEIGKTPLLKPDEEVALARRIRKGDQKARQHMIEANLRLVVKIAHDYANFGLPLLDLISEGNIGLIKAVERFDPDKGGKLSTYAAWWIKQSIKRALANQSKTIRLPVHLVDKIARMRKLTAALQELFGREPTNEEIALEMGMPVNKIAHLKSVSVRPTSLDAPVGEDDDTEFGDLVGDENAPTPFENLKSKSMLTDVNAMLDALDEREADIIRMRFGIGGDRPQTLEEVGQYFNITRERVRQLQNMALQRMRREMAKKEKQRTAEEVHQENLQKKRMQVLHEFFQQSAQDESRN</sequence>
<dbReference type="InterPro" id="IPR014284">
    <property type="entry name" value="RNA_pol_sigma-70_dom"/>
</dbReference>
<evidence type="ECO:0000313" key="10">
    <source>
        <dbReference type="EMBL" id="MBC2594693.1"/>
    </source>
</evidence>
<dbReference type="SUPFAM" id="SSF88946">
    <property type="entry name" value="Sigma2 domain of RNA polymerase sigma factors"/>
    <property type="match status" value="1"/>
</dbReference>
<evidence type="ECO:0000256" key="5">
    <source>
        <dbReference type="RuleBase" id="RU362124"/>
    </source>
</evidence>
<comment type="caution">
    <text evidence="10">The sequence shown here is derived from an EMBL/GenBank/DDBJ whole genome shotgun (WGS) entry which is preliminary data.</text>
</comment>
<dbReference type="InterPro" id="IPR007630">
    <property type="entry name" value="RNA_pol_sigma70_r4"/>
</dbReference>
<dbReference type="Pfam" id="PF04545">
    <property type="entry name" value="Sigma70_r4"/>
    <property type="match status" value="1"/>
</dbReference>
<feature type="compositionally biased region" description="Polar residues" evidence="7">
    <location>
        <begin position="10"/>
        <end position="38"/>
    </location>
</feature>
<dbReference type="PROSITE" id="PS00715">
    <property type="entry name" value="SIGMA70_1"/>
    <property type="match status" value="1"/>
</dbReference>
<evidence type="ECO:0000259" key="8">
    <source>
        <dbReference type="PROSITE" id="PS00715"/>
    </source>
</evidence>
<evidence type="ECO:0000256" key="1">
    <source>
        <dbReference type="ARBA" id="ARBA00023015"/>
    </source>
</evidence>
<evidence type="ECO:0000256" key="2">
    <source>
        <dbReference type="ARBA" id="ARBA00023082"/>
    </source>
</evidence>
<dbReference type="PROSITE" id="PS00716">
    <property type="entry name" value="SIGMA70_2"/>
    <property type="match status" value="1"/>
</dbReference>
<dbReference type="AlphaFoldDB" id="A0A842HDU8"/>
<dbReference type="CDD" id="cd06171">
    <property type="entry name" value="Sigma70_r4"/>
    <property type="match status" value="1"/>
</dbReference>
<keyword evidence="6" id="KW-0175">Coiled coil</keyword>
<keyword evidence="2 5" id="KW-0731">Sigma factor</keyword>
<dbReference type="Gene3D" id="1.10.601.10">
    <property type="entry name" value="RNA Polymerase Primary Sigma Factor"/>
    <property type="match status" value="2"/>
</dbReference>
<evidence type="ECO:0000259" key="9">
    <source>
        <dbReference type="PROSITE" id="PS00716"/>
    </source>
</evidence>
<feature type="domain" description="RNA polymerase sigma-70" evidence="9">
    <location>
        <begin position="303"/>
        <end position="329"/>
    </location>
</feature>
<evidence type="ECO:0000256" key="4">
    <source>
        <dbReference type="ARBA" id="ARBA00023163"/>
    </source>
</evidence>
<dbReference type="InterPro" id="IPR007624">
    <property type="entry name" value="RNA_pol_sigma70_r3"/>
</dbReference>
<keyword evidence="3 5" id="KW-0238">DNA-binding</keyword>
<evidence type="ECO:0000256" key="3">
    <source>
        <dbReference type="ARBA" id="ARBA00023125"/>
    </source>
</evidence>
<dbReference type="InterPro" id="IPR036388">
    <property type="entry name" value="WH-like_DNA-bd_sf"/>
</dbReference>
<gene>
    <name evidence="10" type="ORF">H5P28_10515</name>
</gene>
<dbReference type="InterPro" id="IPR050239">
    <property type="entry name" value="Sigma-70_RNA_pol_init_factors"/>
</dbReference>
<dbReference type="InterPro" id="IPR013325">
    <property type="entry name" value="RNA_pol_sigma_r2"/>
</dbReference>
<dbReference type="Pfam" id="PF00140">
    <property type="entry name" value="Sigma70_r1_2"/>
    <property type="match status" value="1"/>
</dbReference>
<dbReference type="PANTHER" id="PTHR30603:SF47">
    <property type="entry name" value="RNA POLYMERASE SIGMA FACTOR SIGD, CHLOROPLASTIC"/>
    <property type="match status" value="1"/>
</dbReference>
<proteinExistence type="inferred from homology"/>
<feature type="coiled-coil region" evidence="6">
    <location>
        <begin position="319"/>
        <end position="351"/>
    </location>
</feature>
<accession>A0A842HDU8</accession>
<dbReference type="EMBL" id="JACHVB010000032">
    <property type="protein sequence ID" value="MBC2594693.1"/>
    <property type="molecule type" value="Genomic_DNA"/>
</dbReference>
<evidence type="ECO:0000256" key="7">
    <source>
        <dbReference type="SAM" id="MobiDB-lite"/>
    </source>
</evidence>
<reference evidence="10 11" key="1">
    <citation type="submission" date="2020-07" db="EMBL/GenBank/DDBJ databases">
        <authorList>
            <person name="Feng X."/>
        </authorList>
    </citation>
    <scope>NUCLEOTIDE SEQUENCE [LARGE SCALE GENOMIC DNA]</scope>
    <source>
        <strain evidence="10 11">JCM31066</strain>
    </source>
</reference>
<keyword evidence="4 5" id="KW-0804">Transcription</keyword>
<keyword evidence="1 5" id="KW-0805">Transcription regulation</keyword>
<organism evidence="10 11">
    <name type="scientific">Ruficoccus amylovorans</name>
    <dbReference type="NCBI Taxonomy" id="1804625"/>
    <lineage>
        <taxon>Bacteria</taxon>
        <taxon>Pseudomonadati</taxon>
        <taxon>Verrucomicrobiota</taxon>
        <taxon>Opitutia</taxon>
        <taxon>Puniceicoccales</taxon>
        <taxon>Cerasicoccaceae</taxon>
        <taxon>Ruficoccus</taxon>
    </lineage>
</organism>
<dbReference type="SUPFAM" id="SSF88659">
    <property type="entry name" value="Sigma3 and sigma4 domains of RNA polymerase sigma factors"/>
    <property type="match status" value="2"/>
</dbReference>
<dbReference type="InterPro" id="IPR013324">
    <property type="entry name" value="RNA_pol_sigma_r3/r4-like"/>
</dbReference>
<feature type="region of interest" description="Disordered" evidence="7">
    <location>
        <begin position="1"/>
        <end position="66"/>
    </location>
</feature>
<dbReference type="InterPro" id="IPR000943">
    <property type="entry name" value="RNA_pol_sigma70"/>
</dbReference>
<comment type="similarity">
    <text evidence="5">Belongs to the sigma-70 factor family.</text>
</comment>
<evidence type="ECO:0000256" key="6">
    <source>
        <dbReference type="SAM" id="Coils"/>
    </source>
</evidence>
<comment type="function">
    <text evidence="5">Sigma factors are initiation factors that promote the attachment of RNA polymerase to specific initiation sites and are then released.</text>
</comment>
<dbReference type="NCBIfam" id="TIGR02937">
    <property type="entry name" value="sigma70-ECF"/>
    <property type="match status" value="1"/>
</dbReference>
<protein>
    <recommendedName>
        <fullName evidence="5">RNA polymerase sigma factor</fullName>
    </recommendedName>
</protein>
<dbReference type="PANTHER" id="PTHR30603">
    <property type="entry name" value="RNA POLYMERASE SIGMA FACTOR RPO"/>
    <property type="match status" value="1"/>
</dbReference>
<dbReference type="GO" id="GO:0016987">
    <property type="term" value="F:sigma factor activity"/>
    <property type="evidence" value="ECO:0007669"/>
    <property type="project" value="UniProtKB-KW"/>
</dbReference>
<evidence type="ECO:0000313" key="11">
    <source>
        <dbReference type="Proteomes" id="UP000546464"/>
    </source>
</evidence>
<dbReference type="InterPro" id="IPR009042">
    <property type="entry name" value="RNA_pol_sigma70_r1_2"/>
</dbReference>
<dbReference type="Gene3D" id="1.10.10.10">
    <property type="entry name" value="Winged helix-like DNA-binding domain superfamily/Winged helix DNA-binding domain"/>
    <property type="match status" value="2"/>
</dbReference>
<dbReference type="InterPro" id="IPR007627">
    <property type="entry name" value="RNA_pol_sigma70_r2"/>
</dbReference>
<dbReference type="GO" id="GO:0003677">
    <property type="term" value="F:DNA binding"/>
    <property type="evidence" value="ECO:0007669"/>
    <property type="project" value="UniProtKB-KW"/>
</dbReference>
<feature type="domain" description="RNA polymerase sigma-70" evidence="8">
    <location>
        <begin position="134"/>
        <end position="147"/>
    </location>
</feature>
<dbReference type="Pfam" id="PF04542">
    <property type="entry name" value="Sigma70_r2"/>
    <property type="match status" value="1"/>
</dbReference>
<dbReference type="Proteomes" id="UP000546464">
    <property type="component" value="Unassembled WGS sequence"/>
</dbReference>
<keyword evidence="11" id="KW-1185">Reference proteome</keyword>
<dbReference type="Pfam" id="PF04539">
    <property type="entry name" value="Sigma70_r3"/>
    <property type="match status" value="1"/>
</dbReference>